<dbReference type="InterPro" id="IPR001245">
    <property type="entry name" value="Ser-Thr/Tyr_kinase_cat_dom"/>
</dbReference>
<dbReference type="Gramene" id="TuG1812G0300003743.01.T01">
    <property type="protein sequence ID" value="TuG1812G0300003743.01.T01"/>
    <property type="gene ID" value="TuG1812G0300003743.01"/>
</dbReference>
<dbReference type="InterPro" id="IPR000719">
    <property type="entry name" value="Prot_kinase_dom"/>
</dbReference>
<keyword evidence="5" id="KW-0472">Membrane</keyword>
<dbReference type="GO" id="GO:0004672">
    <property type="term" value="F:protein kinase activity"/>
    <property type="evidence" value="ECO:0007669"/>
    <property type="project" value="InterPro"/>
</dbReference>
<dbReference type="GO" id="GO:0005524">
    <property type="term" value="F:ATP binding"/>
    <property type="evidence" value="ECO:0007669"/>
    <property type="project" value="UniProtKB-UniRule"/>
</dbReference>
<accession>A0A8R7TZ49</accession>
<evidence type="ECO:0000256" key="1">
    <source>
        <dbReference type="ARBA" id="ARBA00022679"/>
    </source>
</evidence>
<dbReference type="InterPro" id="IPR011009">
    <property type="entry name" value="Kinase-like_dom_sf"/>
</dbReference>
<dbReference type="PANTHER" id="PTHR45631:SF213">
    <property type="entry name" value="PROTEIN KINASE DOMAIN-CONTAINING PROTEIN"/>
    <property type="match status" value="1"/>
</dbReference>
<dbReference type="FunFam" id="3.30.200.20:FF:000178">
    <property type="entry name" value="serine/threonine-protein kinase PBS1-like"/>
    <property type="match status" value="1"/>
</dbReference>
<evidence type="ECO:0000256" key="4">
    <source>
        <dbReference type="PROSITE-ProRule" id="PRU10141"/>
    </source>
</evidence>
<evidence type="ECO:0000256" key="2">
    <source>
        <dbReference type="ARBA" id="ARBA00022741"/>
    </source>
</evidence>
<dbReference type="EnsemblPlants" id="TuG1812G0300003743.01.T03">
    <property type="protein sequence ID" value="TuG1812G0300003743.01.T03"/>
    <property type="gene ID" value="TuG1812G0300003743.01"/>
</dbReference>
<evidence type="ECO:0000313" key="8">
    <source>
        <dbReference type="Proteomes" id="UP000015106"/>
    </source>
</evidence>
<feature type="domain" description="Protein kinase" evidence="6">
    <location>
        <begin position="75"/>
        <end position="172"/>
    </location>
</feature>
<reference evidence="7" key="3">
    <citation type="submission" date="2022-06" db="UniProtKB">
        <authorList>
            <consortium name="EnsemblPlants"/>
        </authorList>
    </citation>
    <scope>IDENTIFICATION</scope>
</reference>
<sequence>MYCSNKKKHTTPAVLIAVIVPVVLVSLLVVMCILWKLCHKGNSGDHEDYATYEEETPLHIDIRRFTYAELKLMTKDFQSIIGKGGFGIVYHGILENGDEVAVKVLMETSIAKSTDFLPEVQTLSKVHHKNLVTLEGYCQNKKCLALVYDFMPRGNLQQLLRGGDDHSLNWEQ</sequence>
<feature type="binding site" evidence="4">
    <location>
        <position position="112"/>
    </location>
    <ligand>
        <name>ATP</name>
        <dbReference type="ChEBI" id="CHEBI:30616"/>
    </ligand>
</feature>
<keyword evidence="2 4" id="KW-0547">Nucleotide-binding</keyword>
<dbReference type="PROSITE" id="PS00107">
    <property type="entry name" value="PROTEIN_KINASE_ATP"/>
    <property type="match status" value="1"/>
</dbReference>
<name>A0A8R7TZ49_TRIUA</name>
<dbReference type="AlphaFoldDB" id="A0A8R7TZ49"/>
<dbReference type="InterPro" id="IPR017441">
    <property type="entry name" value="Protein_kinase_ATP_BS"/>
</dbReference>
<organism evidence="7 8">
    <name type="scientific">Triticum urartu</name>
    <name type="common">Red wild einkorn</name>
    <name type="synonym">Crithodium urartu</name>
    <dbReference type="NCBI Taxonomy" id="4572"/>
    <lineage>
        <taxon>Eukaryota</taxon>
        <taxon>Viridiplantae</taxon>
        <taxon>Streptophyta</taxon>
        <taxon>Embryophyta</taxon>
        <taxon>Tracheophyta</taxon>
        <taxon>Spermatophyta</taxon>
        <taxon>Magnoliopsida</taxon>
        <taxon>Liliopsida</taxon>
        <taxon>Poales</taxon>
        <taxon>Poaceae</taxon>
        <taxon>BOP clade</taxon>
        <taxon>Pooideae</taxon>
        <taxon>Triticodae</taxon>
        <taxon>Triticeae</taxon>
        <taxon>Triticinae</taxon>
        <taxon>Triticum</taxon>
    </lineage>
</organism>
<dbReference type="Proteomes" id="UP000015106">
    <property type="component" value="Chromosome 3"/>
</dbReference>
<dbReference type="EnsemblPlants" id="TuG1812G0300003743.01.T01">
    <property type="protein sequence ID" value="TuG1812G0300003743.01.T01"/>
    <property type="gene ID" value="TuG1812G0300003743.01"/>
</dbReference>
<dbReference type="Gene3D" id="3.30.200.20">
    <property type="entry name" value="Phosphorylase Kinase, domain 1"/>
    <property type="match status" value="1"/>
</dbReference>
<reference evidence="8" key="1">
    <citation type="journal article" date="2013" name="Nature">
        <title>Draft genome of the wheat A-genome progenitor Triticum urartu.</title>
        <authorList>
            <person name="Ling H.Q."/>
            <person name="Zhao S."/>
            <person name="Liu D."/>
            <person name="Wang J."/>
            <person name="Sun H."/>
            <person name="Zhang C."/>
            <person name="Fan H."/>
            <person name="Li D."/>
            <person name="Dong L."/>
            <person name="Tao Y."/>
            <person name="Gao C."/>
            <person name="Wu H."/>
            <person name="Li Y."/>
            <person name="Cui Y."/>
            <person name="Guo X."/>
            <person name="Zheng S."/>
            <person name="Wang B."/>
            <person name="Yu K."/>
            <person name="Liang Q."/>
            <person name="Yang W."/>
            <person name="Lou X."/>
            <person name="Chen J."/>
            <person name="Feng M."/>
            <person name="Jian J."/>
            <person name="Zhang X."/>
            <person name="Luo G."/>
            <person name="Jiang Y."/>
            <person name="Liu J."/>
            <person name="Wang Z."/>
            <person name="Sha Y."/>
            <person name="Zhang B."/>
            <person name="Wu H."/>
            <person name="Tang D."/>
            <person name="Shen Q."/>
            <person name="Xue P."/>
            <person name="Zou S."/>
            <person name="Wang X."/>
            <person name="Liu X."/>
            <person name="Wang F."/>
            <person name="Yang Y."/>
            <person name="An X."/>
            <person name="Dong Z."/>
            <person name="Zhang K."/>
            <person name="Zhang X."/>
            <person name="Luo M.C."/>
            <person name="Dvorak J."/>
            <person name="Tong Y."/>
            <person name="Wang J."/>
            <person name="Yang H."/>
            <person name="Li Z."/>
            <person name="Wang D."/>
            <person name="Zhang A."/>
            <person name="Wang J."/>
        </authorList>
    </citation>
    <scope>NUCLEOTIDE SEQUENCE</scope>
    <source>
        <strain evidence="8">cv. G1812</strain>
    </source>
</reference>
<keyword evidence="5" id="KW-0812">Transmembrane</keyword>
<reference evidence="7" key="2">
    <citation type="submission" date="2018-03" db="EMBL/GenBank/DDBJ databases">
        <title>The Triticum urartu genome reveals the dynamic nature of wheat genome evolution.</title>
        <authorList>
            <person name="Ling H."/>
            <person name="Ma B."/>
            <person name="Shi X."/>
            <person name="Liu H."/>
            <person name="Dong L."/>
            <person name="Sun H."/>
            <person name="Cao Y."/>
            <person name="Gao Q."/>
            <person name="Zheng S."/>
            <person name="Li Y."/>
            <person name="Yu Y."/>
            <person name="Du H."/>
            <person name="Qi M."/>
            <person name="Li Y."/>
            <person name="Yu H."/>
            <person name="Cui Y."/>
            <person name="Wang N."/>
            <person name="Chen C."/>
            <person name="Wu H."/>
            <person name="Zhao Y."/>
            <person name="Zhang J."/>
            <person name="Li Y."/>
            <person name="Zhou W."/>
            <person name="Zhang B."/>
            <person name="Hu W."/>
            <person name="Eijk M."/>
            <person name="Tang J."/>
            <person name="Witsenboer H."/>
            <person name="Zhao S."/>
            <person name="Li Z."/>
            <person name="Zhang A."/>
            <person name="Wang D."/>
            <person name="Liang C."/>
        </authorList>
    </citation>
    <scope>NUCLEOTIDE SEQUENCE [LARGE SCALE GENOMIC DNA]</scope>
    <source>
        <strain evidence="7">cv. G1812</strain>
    </source>
</reference>
<dbReference type="PROSITE" id="PS50011">
    <property type="entry name" value="PROTEIN_KINASE_DOM"/>
    <property type="match status" value="1"/>
</dbReference>
<keyword evidence="8" id="KW-1185">Reference proteome</keyword>
<keyword evidence="1" id="KW-0808">Transferase</keyword>
<dbReference type="Gramene" id="TuG1812G0300003743.01.T03">
    <property type="protein sequence ID" value="TuG1812G0300003743.01.T03"/>
    <property type="gene ID" value="TuG1812G0300003743.01"/>
</dbReference>
<evidence type="ECO:0000259" key="6">
    <source>
        <dbReference type="PROSITE" id="PS50011"/>
    </source>
</evidence>
<evidence type="ECO:0000313" key="7">
    <source>
        <dbReference type="EnsemblPlants" id="TuG1812G0300003743.01.T03"/>
    </source>
</evidence>
<dbReference type="Pfam" id="PF07714">
    <property type="entry name" value="PK_Tyr_Ser-Thr"/>
    <property type="match status" value="1"/>
</dbReference>
<proteinExistence type="predicted"/>
<evidence type="ECO:0000256" key="3">
    <source>
        <dbReference type="ARBA" id="ARBA00022840"/>
    </source>
</evidence>
<protein>
    <recommendedName>
        <fullName evidence="6">Protein kinase domain-containing protein</fullName>
    </recommendedName>
</protein>
<keyword evidence="3 4" id="KW-0067">ATP-binding</keyword>
<keyword evidence="5" id="KW-1133">Transmembrane helix</keyword>
<feature type="transmembrane region" description="Helical" evidence="5">
    <location>
        <begin position="12"/>
        <end position="37"/>
    </location>
</feature>
<dbReference type="PANTHER" id="PTHR45631">
    <property type="entry name" value="OS07G0107800 PROTEIN-RELATED"/>
    <property type="match status" value="1"/>
</dbReference>
<dbReference type="SUPFAM" id="SSF56112">
    <property type="entry name" value="Protein kinase-like (PK-like)"/>
    <property type="match status" value="1"/>
</dbReference>
<evidence type="ECO:0000256" key="5">
    <source>
        <dbReference type="SAM" id="Phobius"/>
    </source>
</evidence>